<proteinExistence type="predicted"/>
<gene>
    <name evidence="1" type="ORF">BDY19DRAFT_912622</name>
</gene>
<comment type="caution">
    <text evidence="1">The sequence shown here is derived from an EMBL/GenBank/DDBJ whole genome shotgun (WGS) entry which is preliminary data.</text>
</comment>
<protein>
    <submittedName>
        <fullName evidence="1">Protein-tyrosine phosphatase-like protein</fullName>
    </submittedName>
</protein>
<keyword evidence="2" id="KW-1185">Reference proteome</keyword>
<evidence type="ECO:0000313" key="2">
    <source>
        <dbReference type="Proteomes" id="UP001055072"/>
    </source>
</evidence>
<name>A0ACB8UK22_9APHY</name>
<accession>A0ACB8UK22</accession>
<reference evidence="1" key="1">
    <citation type="journal article" date="2021" name="Environ. Microbiol.">
        <title>Gene family expansions and transcriptome signatures uncover fungal adaptations to wood decay.</title>
        <authorList>
            <person name="Hage H."/>
            <person name="Miyauchi S."/>
            <person name="Viragh M."/>
            <person name="Drula E."/>
            <person name="Min B."/>
            <person name="Chaduli D."/>
            <person name="Navarro D."/>
            <person name="Favel A."/>
            <person name="Norest M."/>
            <person name="Lesage-Meessen L."/>
            <person name="Balint B."/>
            <person name="Merenyi Z."/>
            <person name="de Eugenio L."/>
            <person name="Morin E."/>
            <person name="Martinez A.T."/>
            <person name="Baldrian P."/>
            <person name="Stursova M."/>
            <person name="Martinez M.J."/>
            <person name="Novotny C."/>
            <person name="Magnuson J.K."/>
            <person name="Spatafora J.W."/>
            <person name="Maurice S."/>
            <person name="Pangilinan J."/>
            <person name="Andreopoulos W."/>
            <person name="LaButti K."/>
            <person name="Hundley H."/>
            <person name="Na H."/>
            <person name="Kuo A."/>
            <person name="Barry K."/>
            <person name="Lipzen A."/>
            <person name="Henrissat B."/>
            <person name="Riley R."/>
            <person name="Ahrendt S."/>
            <person name="Nagy L.G."/>
            <person name="Grigoriev I.V."/>
            <person name="Martin F."/>
            <person name="Rosso M.N."/>
        </authorList>
    </citation>
    <scope>NUCLEOTIDE SEQUENCE</scope>
    <source>
        <strain evidence="1">CBS 384.51</strain>
    </source>
</reference>
<dbReference type="EMBL" id="MU274900">
    <property type="protein sequence ID" value="KAI0094404.1"/>
    <property type="molecule type" value="Genomic_DNA"/>
</dbReference>
<evidence type="ECO:0000313" key="1">
    <source>
        <dbReference type="EMBL" id="KAI0094404.1"/>
    </source>
</evidence>
<sequence length="443" mass="48770">MVKAPLLKRYIRRLSVRRFSLSFPKTTMTSQSSPLPTWLKQTQREGYLADVEKLLLEREDERRKFSRASRHKGNPSAIYRILYTPSTVLKDDDLIAHYSVAHAYLPHNVTSNRYLDVAPYDRTRVVVGHLDATGHLDIEPAGRYLNASWVRELAGKKWWVATQAPLPATIHAFLSLIVQPVAHPLDTSPTQASMTGSTSRIRTVVQLTKVREAGSRKAHFYFPQTPGESWITPPESGCHASPLKVTLLDTTIIEEAGCVKSTVSIQPLSSSGASARPEGEPVVFTHMFYEGWPDHDVPDDPNSLLRFALLVDQVNRDVSSQNPEIQAKLDPDPPIMVGCSAGIGRTGTFIALSSVLRAHRFLPPSASLLHDGDSGLPEVGPSPLGELPDAFKDDMIAQEVDALREQRPGMIQKLAQLKLVYELLVSLLLAGANEKPDAGTNGS</sequence>
<dbReference type="Proteomes" id="UP001055072">
    <property type="component" value="Unassembled WGS sequence"/>
</dbReference>
<organism evidence="1 2">
    <name type="scientific">Irpex rosettiformis</name>
    <dbReference type="NCBI Taxonomy" id="378272"/>
    <lineage>
        <taxon>Eukaryota</taxon>
        <taxon>Fungi</taxon>
        <taxon>Dikarya</taxon>
        <taxon>Basidiomycota</taxon>
        <taxon>Agaricomycotina</taxon>
        <taxon>Agaricomycetes</taxon>
        <taxon>Polyporales</taxon>
        <taxon>Irpicaceae</taxon>
        <taxon>Irpex</taxon>
    </lineage>
</organism>